<dbReference type="Proteomes" id="UP000252519">
    <property type="component" value="Unassembled WGS sequence"/>
</dbReference>
<dbReference type="AlphaFoldDB" id="A0A368F9L9"/>
<accession>A0A368F9L9</accession>
<gene>
    <name evidence="1" type="ORF">ANCCAN_26645</name>
</gene>
<dbReference type="EMBL" id="JOJR01003780">
    <property type="protein sequence ID" value="RCN27620.1"/>
    <property type="molecule type" value="Genomic_DNA"/>
</dbReference>
<name>A0A368F9L9_ANCCA</name>
<reference evidence="1 2" key="1">
    <citation type="submission" date="2014-10" db="EMBL/GenBank/DDBJ databases">
        <title>Draft genome of the hookworm Ancylostoma caninum.</title>
        <authorList>
            <person name="Mitreva M."/>
        </authorList>
    </citation>
    <scope>NUCLEOTIDE SEQUENCE [LARGE SCALE GENOMIC DNA]</scope>
    <source>
        <strain evidence="1 2">Baltimore</strain>
    </source>
</reference>
<dbReference type="Pfam" id="PF03269">
    <property type="entry name" value="DUF268"/>
    <property type="match status" value="1"/>
</dbReference>
<evidence type="ECO:0000313" key="2">
    <source>
        <dbReference type="Proteomes" id="UP000252519"/>
    </source>
</evidence>
<dbReference type="InterPro" id="IPR004951">
    <property type="entry name" value="DUF268_CAE_spp"/>
</dbReference>
<proteinExistence type="predicted"/>
<protein>
    <submittedName>
        <fullName evidence="1">Uncharacterized protein</fullName>
    </submittedName>
</protein>
<evidence type="ECO:0000313" key="1">
    <source>
        <dbReference type="EMBL" id="RCN27620.1"/>
    </source>
</evidence>
<comment type="caution">
    <text evidence="1">The sequence shown here is derived from an EMBL/GenBank/DDBJ whole genome shotgun (WGS) entry which is preliminary data.</text>
</comment>
<organism evidence="1 2">
    <name type="scientific">Ancylostoma caninum</name>
    <name type="common">Dog hookworm</name>
    <dbReference type="NCBI Taxonomy" id="29170"/>
    <lineage>
        <taxon>Eukaryota</taxon>
        <taxon>Metazoa</taxon>
        <taxon>Ecdysozoa</taxon>
        <taxon>Nematoda</taxon>
        <taxon>Chromadorea</taxon>
        <taxon>Rhabditida</taxon>
        <taxon>Rhabditina</taxon>
        <taxon>Rhabditomorpha</taxon>
        <taxon>Strongyloidea</taxon>
        <taxon>Ancylostomatidae</taxon>
        <taxon>Ancylostomatinae</taxon>
        <taxon>Ancylostoma</taxon>
    </lineage>
</organism>
<keyword evidence="2" id="KW-1185">Reference proteome</keyword>
<sequence length="210" mass="24026">MKVPERNISSISHYGIDARAVYYALQDHPVKNMTGVVLGSQTPWVEVMALRNGAKEVWTVEYQQTTVVGTDKILIFNPINFAEKWKEDTVGTKIALTSRFPTRRLSIVASEVEYGDPVDPIGDLREIRKIACLLKPGALFYLAFERGQDAVLFNIHRVYGRIRLAMVMTGFEWVATYRGFGPYAVKMKRVDLEYTHDTTHPQDLFVLRKR</sequence>
<dbReference type="OrthoDB" id="428346at2759"/>